<evidence type="ECO:0000256" key="9">
    <source>
        <dbReference type="ARBA" id="ARBA00023102"/>
    </source>
</evidence>
<evidence type="ECO:0000256" key="3">
    <source>
        <dbReference type="ARBA" id="ARBA00008392"/>
    </source>
</evidence>
<evidence type="ECO:0000256" key="7">
    <source>
        <dbReference type="ARBA" id="ARBA00022679"/>
    </source>
</evidence>
<dbReference type="InterPro" id="IPR015424">
    <property type="entry name" value="PyrdxlP-dep_Trfase"/>
</dbReference>
<dbReference type="CDD" id="cd00609">
    <property type="entry name" value="AAT_like"/>
    <property type="match status" value="1"/>
</dbReference>
<dbReference type="Gene3D" id="3.40.640.10">
    <property type="entry name" value="Type I PLP-dependent aspartate aminotransferase-like (Major domain)"/>
    <property type="match status" value="1"/>
</dbReference>
<dbReference type="GO" id="GO:0004400">
    <property type="term" value="F:histidinol-phosphate transaminase activity"/>
    <property type="evidence" value="ECO:0007669"/>
    <property type="project" value="UniProtKB-EC"/>
</dbReference>
<dbReference type="PROSITE" id="PS00599">
    <property type="entry name" value="AA_TRANSFER_CLASS_2"/>
    <property type="match status" value="1"/>
</dbReference>
<reference evidence="14 15" key="1">
    <citation type="submission" date="2006-10" db="EMBL/GenBank/DDBJ databases">
        <title>The Genome Sequence of Batrachochytrium dendrobatidis JEL423.</title>
        <authorList>
            <consortium name="The Broad Institute Genome Sequencing Platform"/>
            <person name="Birren B."/>
            <person name="Lander E."/>
            <person name="Galagan J."/>
            <person name="Cuomo C."/>
            <person name="Devon K."/>
            <person name="Jaffe D."/>
            <person name="Butler J."/>
            <person name="Alvarez P."/>
            <person name="Gnerre S."/>
            <person name="Grabherr M."/>
            <person name="Kleber M."/>
            <person name="Mauceli E."/>
            <person name="Brockman W."/>
            <person name="Young S."/>
            <person name="LaButti K."/>
            <person name="Sykes S."/>
            <person name="DeCaprio D."/>
            <person name="Crawford M."/>
            <person name="Koehrsen M."/>
            <person name="Engels R."/>
            <person name="Montgomery P."/>
            <person name="Pearson M."/>
            <person name="Howarth C."/>
            <person name="Larson L."/>
            <person name="White J."/>
            <person name="O'Leary S."/>
            <person name="Kodira C."/>
            <person name="Zeng Q."/>
            <person name="Yandava C."/>
            <person name="Alvarado L."/>
            <person name="Longcore J."/>
            <person name="James T."/>
        </authorList>
    </citation>
    <scope>NUCLEOTIDE SEQUENCE [LARGE SCALE GENOMIC DNA]</scope>
    <source>
        <strain evidence="14 15">JEL423</strain>
    </source>
</reference>
<evidence type="ECO:0000256" key="11">
    <source>
        <dbReference type="ARBA" id="ARBA00047481"/>
    </source>
</evidence>
<protein>
    <recommendedName>
        <fullName evidence="4">histidinol-phosphate transaminase</fullName>
        <ecNumber evidence="4">2.6.1.9</ecNumber>
    </recommendedName>
    <alternativeName>
        <fullName evidence="10">Imidazole acetol-phosphate transaminase</fullName>
    </alternativeName>
</protein>
<dbReference type="Proteomes" id="UP000077115">
    <property type="component" value="Unassembled WGS sequence"/>
</dbReference>
<keyword evidence="9" id="KW-0368">Histidine biosynthesis</keyword>
<dbReference type="eggNOG" id="KOG0633">
    <property type="taxonomic scope" value="Eukaryota"/>
</dbReference>
<dbReference type="EC" id="2.6.1.9" evidence="4"/>
<evidence type="ECO:0000256" key="2">
    <source>
        <dbReference type="ARBA" id="ARBA00005011"/>
    </source>
</evidence>
<evidence type="ECO:0000313" key="14">
    <source>
        <dbReference type="EMBL" id="OAJ36541.1"/>
    </source>
</evidence>
<keyword evidence="5" id="KW-0032">Aminotransferase</keyword>
<keyword evidence="8 12" id="KW-0663">Pyridoxal phosphate</keyword>
<evidence type="ECO:0000256" key="8">
    <source>
        <dbReference type="ARBA" id="ARBA00022898"/>
    </source>
</evidence>
<dbReference type="GO" id="GO:0030170">
    <property type="term" value="F:pyridoxal phosphate binding"/>
    <property type="evidence" value="ECO:0007669"/>
    <property type="project" value="InterPro"/>
</dbReference>
<dbReference type="AlphaFoldDB" id="A0A177WAX8"/>
<comment type="pathway">
    <text evidence="2">Amino-acid biosynthesis; L-histidine biosynthesis; L-histidine from 5-phospho-alpha-D-ribose 1-diphosphate: step 7/9.</text>
</comment>
<dbReference type="InterPro" id="IPR015421">
    <property type="entry name" value="PyrdxlP-dep_Trfase_major"/>
</dbReference>
<comment type="similarity">
    <text evidence="3 12">Belongs to the class-II pyridoxal-phosphate-dependent aminotransferase family.</text>
</comment>
<dbReference type="InterPro" id="IPR015422">
    <property type="entry name" value="PyrdxlP-dep_Trfase_small"/>
</dbReference>
<gene>
    <name evidence="14" type="ORF">BDEG_20704</name>
</gene>
<dbReference type="PANTHER" id="PTHR42885:SF2">
    <property type="entry name" value="HISTIDINOL-PHOSPHATE AMINOTRANSFERASE"/>
    <property type="match status" value="1"/>
</dbReference>
<keyword evidence="6" id="KW-0028">Amino-acid biosynthesis</keyword>
<dbReference type="Pfam" id="PF00155">
    <property type="entry name" value="Aminotran_1_2"/>
    <property type="match status" value="1"/>
</dbReference>
<feature type="domain" description="Aminotransferase class I/classII large" evidence="13">
    <location>
        <begin position="33"/>
        <end position="392"/>
    </location>
</feature>
<dbReference type="InterPro" id="IPR001917">
    <property type="entry name" value="Aminotrans_II_pyridoxalP_BS"/>
</dbReference>
<dbReference type="VEuPathDB" id="FungiDB:BDEG_20704"/>
<dbReference type="STRING" id="403673.A0A177WAX8"/>
<keyword evidence="7" id="KW-0808">Transferase</keyword>
<evidence type="ECO:0000313" key="15">
    <source>
        <dbReference type="Proteomes" id="UP000077115"/>
    </source>
</evidence>
<comment type="catalytic activity">
    <reaction evidence="11">
        <text>L-histidinol phosphate + 2-oxoglutarate = 3-(imidazol-4-yl)-2-oxopropyl phosphate + L-glutamate</text>
        <dbReference type="Rhea" id="RHEA:23744"/>
        <dbReference type="ChEBI" id="CHEBI:16810"/>
        <dbReference type="ChEBI" id="CHEBI:29985"/>
        <dbReference type="ChEBI" id="CHEBI:57766"/>
        <dbReference type="ChEBI" id="CHEBI:57980"/>
        <dbReference type="EC" id="2.6.1.9"/>
    </reaction>
</comment>
<evidence type="ECO:0000256" key="10">
    <source>
        <dbReference type="ARBA" id="ARBA00030262"/>
    </source>
</evidence>
<dbReference type="GO" id="GO:0000105">
    <property type="term" value="P:L-histidine biosynthetic process"/>
    <property type="evidence" value="ECO:0007669"/>
    <property type="project" value="UniProtKB-KW"/>
</dbReference>
<name>A0A177WAX8_BATDL</name>
<organism evidence="14 15">
    <name type="scientific">Batrachochytrium dendrobatidis (strain JEL423)</name>
    <dbReference type="NCBI Taxonomy" id="403673"/>
    <lineage>
        <taxon>Eukaryota</taxon>
        <taxon>Fungi</taxon>
        <taxon>Fungi incertae sedis</taxon>
        <taxon>Chytridiomycota</taxon>
        <taxon>Chytridiomycota incertae sedis</taxon>
        <taxon>Chytridiomycetes</taxon>
        <taxon>Rhizophydiales</taxon>
        <taxon>Rhizophydiales incertae sedis</taxon>
        <taxon>Batrachochytrium</taxon>
    </lineage>
</organism>
<dbReference type="SUPFAM" id="SSF53383">
    <property type="entry name" value="PLP-dependent transferases"/>
    <property type="match status" value="1"/>
</dbReference>
<evidence type="ECO:0000259" key="13">
    <source>
        <dbReference type="Pfam" id="PF00155"/>
    </source>
</evidence>
<evidence type="ECO:0000256" key="6">
    <source>
        <dbReference type="ARBA" id="ARBA00022605"/>
    </source>
</evidence>
<accession>A0A177WAX8</accession>
<dbReference type="NCBIfam" id="TIGR01141">
    <property type="entry name" value="hisC"/>
    <property type="match status" value="1"/>
</dbReference>
<evidence type="ECO:0000256" key="4">
    <source>
        <dbReference type="ARBA" id="ARBA00012748"/>
    </source>
</evidence>
<proteinExistence type="inferred from homology"/>
<dbReference type="Gene3D" id="3.90.1150.10">
    <property type="entry name" value="Aspartate Aminotransferase, domain 1"/>
    <property type="match status" value="1"/>
</dbReference>
<evidence type="ECO:0000256" key="5">
    <source>
        <dbReference type="ARBA" id="ARBA00022576"/>
    </source>
</evidence>
<dbReference type="OrthoDB" id="2015537at2759"/>
<dbReference type="InterPro" id="IPR005861">
    <property type="entry name" value="HisP_aminotrans"/>
</dbReference>
<comment type="cofactor">
    <cofactor evidence="1 12">
        <name>pyridoxal 5'-phosphate</name>
        <dbReference type="ChEBI" id="CHEBI:597326"/>
    </cofactor>
</comment>
<evidence type="ECO:0000256" key="1">
    <source>
        <dbReference type="ARBA" id="ARBA00001933"/>
    </source>
</evidence>
<dbReference type="PANTHER" id="PTHR42885">
    <property type="entry name" value="HISTIDINOL-PHOSPHATE AMINOTRANSFERASE-RELATED"/>
    <property type="match status" value="1"/>
</dbReference>
<reference evidence="14 15" key="2">
    <citation type="submission" date="2016-05" db="EMBL/GenBank/DDBJ databases">
        <title>Lineage-specific infection strategies underlie the spectrum of fungal disease in amphibians.</title>
        <authorList>
            <person name="Cuomo C.A."/>
            <person name="Farrer R.A."/>
            <person name="James T."/>
            <person name="Longcore J."/>
            <person name="Birren B."/>
        </authorList>
    </citation>
    <scope>NUCLEOTIDE SEQUENCE [LARGE SCALE GENOMIC DNA]</scope>
    <source>
        <strain evidence="14 15">JEL423</strain>
    </source>
</reference>
<dbReference type="InterPro" id="IPR004839">
    <property type="entry name" value="Aminotransferase_I/II_large"/>
</dbReference>
<sequence length="399" mass="43736">MTARPDFVLKDAVRPNIYALLPYRCARDDYKEGILLDANENSFGPALASRNDFQAPAASGALGNSDVHLERYPDPHQHDIKKLLCGLRGIPSTDYFFLGVGSDESIDIAMRVFCKPSIDKILICPPTYGMYSVSAQVNDVQVVRVPLDTTDGLFQLQVDKILDELKNDHTIKMVILCSPGNPTGTLLKHQDIKRILDCTSFKGVVLVDEAYIDFCGDAGGANVNSVASWTVQYPNLIVTQTLSKAFGLAGIRLGISISSPAISQIFNNTKAPYNISTPTSLLGRAALSESGQDTMRHHITSIIEERRDLLQKFAKMPRLGMPLGNNDSNFILIPILNSSGTPDNEIALRIYKRLAEYEGVVVRFRGNELGCTGCVRITIGTPSQNITLVEKLGMLLSQF</sequence>
<dbReference type="EMBL" id="DS022300">
    <property type="protein sequence ID" value="OAJ36541.1"/>
    <property type="molecule type" value="Genomic_DNA"/>
</dbReference>
<evidence type="ECO:0000256" key="12">
    <source>
        <dbReference type="RuleBase" id="RU003693"/>
    </source>
</evidence>